<dbReference type="EMBL" id="CP144747">
    <property type="protein sequence ID" value="WVZ63030.1"/>
    <property type="molecule type" value="Genomic_DNA"/>
</dbReference>
<evidence type="ECO:0000256" key="1">
    <source>
        <dbReference type="ARBA" id="ARBA00022737"/>
    </source>
</evidence>
<dbReference type="SUPFAM" id="SSF50985">
    <property type="entry name" value="RCC1/BLIP-II"/>
    <property type="match status" value="1"/>
</dbReference>
<dbReference type="Pfam" id="PF13540">
    <property type="entry name" value="RCC1_2"/>
    <property type="match status" value="1"/>
</dbReference>
<evidence type="ECO:0000313" key="2">
    <source>
        <dbReference type="EMBL" id="WVZ63030.1"/>
    </source>
</evidence>
<feature type="non-terminal residue" evidence="2">
    <location>
        <position position="380"/>
    </location>
</feature>
<reference evidence="2 3" key="1">
    <citation type="submission" date="2024-02" db="EMBL/GenBank/DDBJ databases">
        <title>High-quality chromosome-scale genome assembly of Pensacola bahiagrass (Paspalum notatum Flugge var. saurae).</title>
        <authorList>
            <person name="Vega J.M."/>
            <person name="Podio M."/>
            <person name="Orjuela J."/>
            <person name="Siena L.A."/>
            <person name="Pessino S.C."/>
            <person name="Combes M.C."/>
            <person name="Mariac C."/>
            <person name="Albertini E."/>
            <person name="Pupilli F."/>
            <person name="Ortiz J.P.A."/>
            <person name="Leblanc O."/>
        </authorList>
    </citation>
    <scope>NUCLEOTIDE SEQUENCE [LARGE SCALE GENOMIC DNA]</scope>
    <source>
        <strain evidence="2">R1</strain>
        <tissue evidence="2">Leaf</tissue>
    </source>
</reference>
<dbReference type="AlphaFoldDB" id="A0AAQ3SY19"/>
<name>A0AAQ3SY19_PASNO</name>
<sequence>MAGEKAPRAFSIEELPGHLVGEVPTSGRLAAADLARLEATCRASGRTPIGREQSSGTVETSSGSMQVATGRYHTLLVHDSSVYSCGSSLCGVLGHGPDTTQCVAFSRVTFPSLSRVINISASHTIMLHLLRSLGSGENNISTNASKSTSRDFLQAGCYWSSFTVILATRDGQVYTCIIRMANPIMTGPPKIIELFEGPTQVVQIAAGASYTFAVTDDGTVHSFGSCTNFCLGHGDSAAMNFPSSVRVSVEMSMLCLLTLWDTFTLGQRILWSLRYASGIYLVHQSTYFSYLLDGYFGSLGFPDRQMGHEAPCSREPTGLLRIPNNLRLYHTVAVTSKGIVFGFGDNERAQLGQEYIRGCLKPTEIMFQKSMEDIAITAPS</sequence>
<keyword evidence="3" id="KW-1185">Reference proteome</keyword>
<dbReference type="Gene3D" id="2.130.10.30">
    <property type="entry name" value="Regulator of chromosome condensation 1/beta-lactamase-inhibitor protein II"/>
    <property type="match status" value="2"/>
</dbReference>
<accession>A0AAQ3SY19</accession>
<organism evidence="2 3">
    <name type="scientific">Paspalum notatum var. saurae</name>
    <dbReference type="NCBI Taxonomy" id="547442"/>
    <lineage>
        <taxon>Eukaryota</taxon>
        <taxon>Viridiplantae</taxon>
        <taxon>Streptophyta</taxon>
        <taxon>Embryophyta</taxon>
        <taxon>Tracheophyta</taxon>
        <taxon>Spermatophyta</taxon>
        <taxon>Magnoliopsida</taxon>
        <taxon>Liliopsida</taxon>
        <taxon>Poales</taxon>
        <taxon>Poaceae</taxon>
        <taxon>PACMAD clade</taxon>
        <taxon>Panicoideae</taxon>
        <taxon>Andropogonodae</taxon>
        <taxon>Paspaleae</taxon>
        <taxon>Paspalinae</taxon>
        <taxon>Paspalum</taxon>
    </lineage>
</organism>
<dbReference type="InterPro" id="IPR009091">
    <property type="entry name" value="RCC1/BLIP-II"/>
</dbReference>
<dbReference type="Proteomes" id="UP001341281">
    <property type="component" value="Chromosome 03"/>
</dbReference>
<proteinExistence type="predicted"/>
<gene>
    <name evidence="2" type="ORF">U9M48_012706</name>
</gene>
<evidence type="ECO:0000313" key="3">
    <source>
        <dbReference type="Proteomes" id="UP001341281"/>
    </source>
</evidence>
<dbReference type="PANTHER" id="PTHR22870">
    <property type="entry name" value="REGULATOR OF CHROMOSOME CONDENSATION"/>
    <property type="match status" value="1"/>
</dbReference>
<protein>
    <submittedName>
        <fullName evidence="2">Uncharacterized protein</fullName>
    </submittedName>
</protein>
<dbReference type="InterPro" id="IPR051210">
    <property type="entry name" value="Ub_ligase/GEF_domain"/>
</dbReference>
<dbReference type="PANTHER" id="PTHR22870:SF451">
    <property type="entry name" value="MJK13.9 PROTEIN"/>
    <property type="match status" value="1"/>
</dbReference>
<keyword evidence="1" id="KW-0677">Repeat</keyword>